<organism evidence="2 3">
    <name type="scientific">Sphingomonas aerophila</name>
    <dbReference type="NCBI Taxonomy" id="1344948"/>
    <lineage>
        <taxon>Bacteria</taxon>
        <taxon>Pseudomonadati</taxon>
        <taxon>Pseudomonadota</taxon>
        <taxon>Alphaproteobacteria</taxon>
        <taxon>Sphingomonadales</taxon>
        <taxon>Sphingomonadaceae</taxon>
        <taxon>Sphingomonas</taxon>
    </lineage>
</organism>
<accession>A0A7W9EVF0</accession>
<dbReference type="PANTHER" id="PTHR35337:SF1">
    <property type="entry name" value="SLR1478 PROTEIN"/>
    <property type="match status" value="1"/>
</dbReference>
<feature type="transmembrane region" description="Helical" evidence="1">
    <location>
        <begin position="277"/>
        <end position="299"/>
    </location>
</feature>
<protein>
    <submittedName>
        <fullName evidence="2">Putative membrane protein SpoIIM required for sporulation</fullName>
    </submittedName>
</protein>
<sequence length="340" mass="36444">MSALVDAAGAAPVNASRFRAAHGAEWEQLERLVTSIERRSVRALSDEDLIALPLLYRATLSSLSVARETSLDRALITYLEQLSTRAYFQIYGVQSSLGSQLGRFFARGWPDAVRALWRETLVVVLFTIAGAFVAYLLVRSDPSWFYALLPEGLANGRDPAASADSLRESLYASDQNMLATFAAYLFQNNAQVAIFSFALGFALGIPTILLILYNGLMLGAFFAVFVPKGLGPNFTCWLAIHGTTELFAIFIAGAAGLRIGGAIAFPGRIARVDAAVAAGRSAATAMAGTVVMLAVAGLLEGIGRQTVTNDGLRLLIGLAMLSGWLAYFYLPRKRHALALA</sequence>
<evidence type="ECO:0000313" key="2">
    <source>
        <dbReference type="EMBL" id="MBB5716239.1"/>
    </source>
</evidence>
<feature type="transmembrane region" description="Helical" evidence="1">
    <location>
        <begin position="220"/>
        <end position="240"/>
    </location>
</feature>
<dbReference type="Pfam" id="PF01944">
    <property type="entry name" value="SpoIIM"/>
    <property type="match status" value="1"/>
</dbReference>
<feature type="transmembrane region" description="Helical" evidence="1">
    <location>
        <begin position="120"/>
        <end position="138"/>
    </location>
</feature>
<keyword evidence="1" id="KW-0472">Membrane</keyword>
<dbReference type="AlphaFoldDB" id="A0A7W9EVF0"/>
<dbReference type="InterPro" id="IPR002798">
    <property type="entry name" value="SpoIIM-like"/>
</dbReference>
<dbReference type="PANTHER" id="PTHR35337">
    <property type="entry name" value="SLR1478 PROTEIN"/>
    <property type="match status" value="1"/>
</dbReference>
<keyword evidence="3" id="KW-1185">Reference proteome</keyword>
<keyword evidence="1" id="KW-1133">Transmembrane helix</keyword>
<proteinExistence type="predicted"/>
<dbReference type="Proteomes" id="UP000546200">
    <property type="component" value="Unassembled WGS sequence"/>
</dbReference>
<evidence type="ECO:0000256" key="1">
    <source>
        <dbReference type="SAM" id="Phobius"/>
    </source>
</evidence>
<name>A0A7W9EVF0_9SPHN</name>
<feature type="transmembrane region" description="Helical" evidence="1">
    <location>
        <begin position="311"/>
        <end position="330"/>
    </location>
</feature>
<gene>
    <name evidence="2" type="ORF">FHS94_003099</name>
</gene>
<feature type="transmembrane region" description="Helical" evidence="1">
    <location>
        <begin position="246"/>
        <end position="265"/>
    </location>
</feature>
<dbReference type="RefSeq" id="WP_184059319.1">
    <property type="nucleotide sequence ID" value="NZ_JACIJK010000009.1"/>
</dbReference>
<dbReference type="EMBL" id="JACIJK010000009">
    <property type="protein sequence ID" value="MBB5716239.1"/>
    <property type="molecule type" value="Genomic_DNA"/>
</dbReference>
<feature type="transmembrane region" description="Helical" evidence="1">
    <location>
        <begin position="192"/>
        <end position="213"/>
    </location>
</feature>
<keyword evidence="1" id="KW-0812">Transmembrane</keyword>
<comment type="caution">
    <text evidence="2">The sequence shown here is derived from an EMBL/GenBank/DDBJ whole genome shotgun (WGS) entry which is preliminary data.</text>
</comment>
<evidence type="ECO:0000313" key="3">
    <source>
        <dbReference type="Proteomes" id="UP000546200"/>
    </source>
</evidence>
<reference evidence="2 3" key="1">
    <citation type="submission" date="2020-08" db="EMBL/GenBank/DDBJ databases">
        <title>Genomic Encyclopedia of Type Strains, Phase IV (KMG-IV): sequencing the most valuable type-strain genomes for metagenomic binning, comparative biology and taxonomic classification.</title>
        <authorList>
            <person name="Goeker M."/>
        </authorList>
    </citation>
    <scope>NUCLEOTIDE SEQUENCE [LARGE SCALE GENOMIC DNA]</scope>
    <source>
        <strain evidence="2 3">DSM 100044</strain>
    </source>
</reference>